<dbReference type="RefSeq" id="WP_089758080.1">
    <property type="nucleotide sequence ID" value="NZ_FNGO01000002.1"/>
</dbReference>
<evidence type="ECO:0000256" key="2">
    <source>
        <dbReference type="ARBA" id="ARBA00006386"/>
    </source>
</evidence>
<dbReference type="OrthoDB" id="9798408at2"/>
<dbReference type="Proteomes" id="UP000199476">
    <property type="component" value="Unassembled WGS sequence"/>
</dbReference>
<proteinExistence type="inferred from homology"/>
<feature type="transmembrane region" description="Helical" evidence="7">
    <location>
        <begin position="146"/>
        <end position="164"/>
    </location>
</feature>
<dbReference type="STRING" id="321763.SAMN04488692_102174"/>
<dbReference type="AlphaFoldDB" id="A0A1G9ID20"/>
<evidence type="ECO:0000313" key="8">
    <source>
        <dbReference type="EMBL" id="SDL22935.1"/>
    </source>
</evidence>
<evidence type="ECO:0000256" key="3">
    <source>
        <dbReference type="ARBA" id="ARBA00022475"/>
    </source>
</evidence>
<organism evidence="8 9">
    <name type="scientific">Halarsenatibacter silvermanii</name>
    <dbReference type="NCBI Taxonomy" id="321763"/>
    <lineage>
        <taxon>Bacteria</taxon>
        <taxon>Bacillati</taxon>
        <taxon>Bacillota</taxon>
        <taxon>Clostridia</taxon>
        <taxon>Halanaerobiales</taxon>
        <taxon>Halarsenatibacteraceae</taxon>
        <taxon>Halarsenatibacter</taxon>
    </lineage>
</organism>
<feature type="transmembrane region" description="Helical" evidence="7">
    <location>
        <begin position="80"/>
        <end position="103"/>
    </location>
</feature>
<dbReference type="GO" id="GO:0005886">
    <property type="term" value="C:plasma membrane"/>
    <property type="evidence" value="ECO:0007669"/>
    <property type="project" value="UniProtKB-SubCell"/>
</dbReference>
<gene>
    <name evidence="8" type="ORF">SAMN04488692_102174</name>
</gene>
<keyword evidence="3" id="KW-1003">Cell membrane</keyword>
<evidence type="ECO:0000256" key="4">
    <source>
        <dbReference type="ARBA" id="ARBA00022692"/>
    </source>
</evidence>
<keyword evidence="6 7" id="KW-0472">Membrane</keyword>
<reference evidence="8 9" key="1">
    <citation type="submission" date="2016-10" db="EMBL/GenBank/DDBJ databases">
        <authorList>
            <person name="de Groot N.N."/>
        </authorList>
    </citation>
    <scope>NUCLEOTIDE SEQUENCE [LARGE SCALE GENOMIC DNA]</scope>
    <source>
        <strain evidence="8 9">SLAS-1</strain>
    </source>
</reference>
<evidence type="ECO:0000256" key="6">
    <source>
        <dbReference type="ARBA" id="ARBA00023136"/>
    </source>
</evidence>
<name>A0A1G9ID20_9FIRM</name>
<accession>A0A1G9ID20</accession>
<comment type="subcellular location">
    <subcellularLocation>
        <location evidence="1">Cell membrane</location>
        <topology evidence="1">Multi-pass membrane protein</topology>
    </subcellularLocation>
</comment>
<evidence type="ECO:0000256" key="1">
    <source>
        <dbReference type="ARBA" id="ARBA00004651"/>
    </source>
</evidence>
<evidence type="ECO:0000256" key="7">
    <source>
        <dbReference type="SAM" id="Phobius"/>
    </source>
</evidence>
<keyword evidence="9" id="KW-1185">Reference proteome</keyword>
<protein>
    <submittedName>
        <fullName evidence="8">Predicted permease</fullName>
    </submittedName>
</protein>
<dbReference type="InterPro" id="IPR005524">
    <property type="entry name" value="DUF318"/>
</dbReference>
<dbReference type="Pfam" id="PF03773">
    <property type="entry name" value="ArsP_1"/>
    <property type="match status" value="1"/>
</dbReference>
<sequence>MKTQKLSQKIKKLAIFLIITAVMLYVIRIFFPTRSDISFEVMKNYGLEVTAIFLPVLVLMGLADVWIPREKIKKYLGQESGFKGVFISLFMGTLPTGPMFIAFPIAGELIKKEARIANVVVFLGAWASLKMPQIGVEIQFLGLKFSVYRVILTFIAIISIAFLTEKLDKLQVKA</sequence>
<feature type="transmembrane region" description="Helical" evidence="7">
    <location>
        <begin position="12"/>
        <end position="31"/>
    </location>
</feature>
<evidence type="ECO:0000313" key="9">
    <source>
        <dbReference type="Proteomes" id="UP000199476"/>
    </source>
</evidence>
<keyword evidence="5 7" id="KW-1133">Transmembrane helix</keyword>
<dbReference type="EMBL" id="FNGO01000002">
    <property type="protein sequence ID" value="SDL22935.1"/>
    <property type="molecule type" value="Genomic_DNA"/>
</dbReference>
<evidence type="ECO:0000256" key="5">
    <source>
        <dbReference type="ARBA" id="ARBA00022989"/>
    </source>
</evidence>
<keyword evidence="4 7" id="KW-0812">Transmembrane</keyword>
<feature type="transmembrane region" description="Helical" evidence="7">
    <location>
        <begin position="51"/>
        <end position="68"/>
    </location>
</feature>
<comment type="similarity">
    <text evidence="2">Belongs to the UPF0718 family.</text>
</comment>